<gene>
    <name evidence="1" type="ORF">I215_01115</name>
</gene>
<keyword evidence="2" id="KW-1185">Reference proteome</keyword>
<dbReference type="RefSeq" id="WP_008990100.1">
    <property type="nucleotide sequence ID" value="NZ_AMSG01000001.1"/>
</dbReference>
<dbReference type="Gene3D" id="2.60.40.10">
    <property type="entry name" value="Immunoglobulins"/>
    <property type="match status" value="2"/>
</dbReference>
<accession>K2Q7D8</accession>
<dbReference type="STRING" id="555500.I215_01115"/>
<dbReference type="eggNOG" id="COG2133">
    <property type="taxonomic scope" value="Bacteria"/>
</dbReference>
<dbReference type="InterPro" id="IPR013783">
    <property type="entry name" value="Ig-like_fold"/>
</dbReference>
<protein>
    <recommendedName>
        <fullName evidence="3">Ig-like domain-containing protein</fullName>
    </recommendedName>
</protein>
<proteinExistence type="predicted"/>
<dbReference type="SUPFAM" id="SSF48726">
    <property type="entry name" value="Immunoglobulin"/>
    <property type="match status" value="1"/>
</dbReference>
<dbReference type="AlphaFoldDB" id="K2Q7D8"/>
<dbReference type="OrthoDB" id="678019at2"/>
<reference evidence="1 2" key="1">
    <citation type="journal article" date="2012" name="J. Bacteriol.">
        <title>Genome Sequence of Galbibacter marinum Type Strain ck-I2-15.</title>
        <authorList>
            <person name="Lai Q."/>
            <person name="Li C."/>
            <person name="Shao Z."/>
        </authorList>
    </citation>
    <scope>NUCLEOTIDE SEQUENCE [LARGE SCALE GENOMIC DNA]</scope>
    <source>
        <strain evidence="2">ck-I2-15</strain>
    </source>
</reference>
<dbReference type="Proteomes" id="UP000007364">
    <property type="component" value="Unassembled WGS sequence"/>
</dbReference>
<comment type="caution">
    <text evidence="1">The sequence shown here is derived from an EMBL/GenBank/DDBJ whole genome shotgun (WGS) entry which is preliminary data.</text>
</comment>
<dbReference type="EMBL" id="AMSG01000001">
    <property type="protein sequence ID" value="EKF56771.1"/>
    <property type="molecule type" value="Genomic_DNA"/>
</dbReference>
<name>K2Q7D8_9FLAO</name>
<sequence length="729" mass="80250">MNRTFTQKSIRFSLLMLTVTGMSLGAQELKKPTLGFTDACVTSDHNGFPVEFTWNPNPIVNSDNEFIIELSDASGSFSSPITLARLTDKNAEFKFKVTDLKLPKNVSGENYRLRWRSTSPKKTSPSSDPFGAYFINVSESLVVNNYEEASVCDGTSVYLEVDNYPNEASYNWYNYSELIPGEHGPSLEVTEPGIYFAEINYGSYCSSATASNLVEVNIENSIGFELVGAKKLSLCEGQTYTLKTDLDDPLLTYAWYKDGELLQRNNQNTLEVNGSDPGFAGDYYVVLERSGGCKETTSTVSISAGSFESNLILAQGTLLLPEETVSIAVETTATNPSFQWFRNGTELTGETGKTLQVSVAGDYYVTISQQEDCIVKRTTDKVSIVEPESYVATINASSYTSCESTSAELSLASITAVKGEQTIQLEKSTLDKFSYQWVYNNKELSGATEKTLSIADARKNGTYALRVEIEGGIILNSESIELKLSLPITAKISADSNVRCDNGNNILIKSSVTDTQYDYSWYRNGVVLTEKGTSLSTNLTGKYKLEITAYGCTLSSNTFTIEDLNPSVVQLNVSDVVVIPEGQTKTITASGGDSYQWFDPMNELISSERSITIHQEGEYTLVAGVGQCQLTKIFKVTNLESYVIPNVITPNGDGFNDLWIIPSTYAYKKDVTVNIFLQSGTRVYSTNDYQNNWPESSILQTSGSQPPIYYYSITKGKETLKQGTITVIK</sequence>
<evidence type="ECO:0008006" key="3">
    <source>
        <dbReference type="Google" id="ProtNLM"/>
    </source>
</evidence>
<dbReference type="InterPro" id="IPR036179">
    <property type="entry name" value="Ig-like_dom_sf"/>
</dbReference>
<organism evidence="1 2">
    <name type="scientific">Galbibacter marinus</name>
    <dbReference type="NCBI Taxonomy" id="555500"/>
    <lineage>
        <taxon>Bacteria</taxon>
        <taxon>Pseudomonadati</taxon>
        <taxon>Bacteroidota</taxon>
        <taxon>Flavobacteriia</taxon>
        <taxon>Flavobacteriales</taxon>
        <taxon>Flavobacteriaceae</taxon>
        <taxon>Galbibacter</taxon>
    </lineage>
</organism>
<evidence type="ECO:0000313" key="1">
    <source>
        <dbReference type="EMBL" id="EKF56771.1"/>
    </source>
</evidence>
<evidence type="ECO:0000313" key="2">
    <source>
        <dbReference type="Proteomes" id="UP000007364"/>
    </source>
</evidence>
<dbReference type="Pfam" id="PF13585">
    <property type="entry name" value="CHU_C"/>
    <property type="match status" value="1"/>
</dbReference>